<accession>A0A6A5U9F5</accession>
<gene>
    <name evidence="2" type="ORF">CC80DRAFT_500626</name>
</gene>
<reference evidence="2" key="1">
    <citation type="journal article" date="2020" name="Stud. Mycol.">
        <title>101 Dothideomycetes genomes: a test case for predicting lifestyles and emergence of pathogens.</title>
        <authorList>
            <person name="Haridas S."/>
            <person name="Albert R."/>
            <person name="Binder M."/>
            <person name="Bloem J."/>
            <person name="Labutti K."/>
            <person name="Salamov A."/>
            <person name="Andreopoulos B."/>
            <person name="Baker S."/>
            <person name="Barry K."/>
            <person name="Bills G."/>
            <person name="Bluhm B."/>
            <person name="Cannon C."/>
            <person name="Castanera R."/>
            <person name="Culley D."/>
            <person name="Daum C."/>
            <person name="Ezra D."/>
            <person name="Gonzalez J."/>
            <person name="Henrissat B."/>
            <person name="Kuo A."/>
            <person name="Liang C."/>
            <person name="Lipzen A."/>
            <person name="Lutzoni F."/>
            <person name="Magnuson J."/>
            <person name="Mondo S."/>
            <person name="Nolan M."/>
            <person name="Ohm R."/>
            <person name="Pangilinan J."/>
            <person name="Park H.-J."/>
            <person name="Ramirez L."/>
            <person name="Alfaro M."/>
            <person name="Sun H."/>
            <person name="Tritt A."/>
            <person name="Yoshinaga Y."/>
            <person name="Zwiers L.-H."/>
            <person name="Turgeon B."/>
            <person name="Goodwin S."/>
            <person name="Spatafora J."/>
            <person name="Crous P."/>
            <person name="Grigoriev I."/>
        </authorList>
    </citation>
    <scope>NUCLEOTIDE SEQUENCE</scope>
    <source>
        <strain evidence="2">CBS 675.92</strain>
    </source>
</reference>
<protein>
    <submittedName>
        <fullName evidence="2">Uncharacterized protein</fullName>
    </submittedName>
</protein>
<evidence type="ECO:0000313" key="3">
    <source>
        <dbReference type="Proteomes" id="UP000800035"/>
    </source>
</evidence>
<name>A0A6A5U9F5_9PLEO</name>
<evidence type="ECO:0000313" key="2">
    <source>
        <dbReference type="EMBL" id="KAF1961348.1"/>
    </source>
</evidence>
<feature type="region of interest" description="Disordered" evidence="1">
    <location>
        <begin position="18"/>
        <end position="37"/>
    </location>
</feature>
<dbReference type="AlphaFoldDB" id="A0A6A5U9F5"/>
<organism evidence="2 3">
    <name type="scientific">Byssothecium circinans</name>
    <dbReference type="NCBI Taxonomy" id="147558"/>
    <lineage>
        <taxon>Eukaryota</taxon>
        <taxon>Fungi</taxon>
        <taxon>Dikarya</taxon>
        <taxon>Ascomycota</taxon>
        <taxon>Pezizomycotina</taxon>
        <taxon>Dothideomycetes</taxon>
        <taxon>Pleosporomycetidae</taxon>
        <taxon>Pleosporales</taxon>
        <taxon>Massarineae</taxon>
        <taxon>Massarinaceae</taxon>
        <taxon>Byssothecium</taxon>
    </lineage>
</organism>
<keyword evidence="3" id="KW-1185">Reference proteome</keyword>
<evidence type="ECO:0000256" key="1">
    <source>
        <dbReference type="SAM" id="MobiDB-lite"/>
    </source>
</evidence>
<proteinExistence type="predicted"/>
<sequence>MHPSPHLFVRTIHEAKCEGGENDSNTTQEGCEDTEDERTPNFDIGALKRWYYSYFDLDHILHLWCKSGMIGGMQRIRGGERLQGPIKGRRGWQKRDGLATNIIYNRRARQVCLNRYRKQPHLRTLTSLVYGGAHGDVSKPKSLFCFAYRQGAPPRV</sequence>
<dbReference type="EMBL" id="ML976981">
    <property type="protein sequence ID" value="KAF1961348.1"/>
    <property type="molecule type" value="Genomic_DNA"/>
</dbReference>
<dbReference type="Proteomes" id="UP000800035">
    <property type="component" value="Unassembled WGS sequence"/>
</dbReference>